<comment type="cofactor">
    <cofactor evidence="1 6">
        <name>Mg(2+)</name>
        <dbReference type="ChEBI" id="CHEBI:18420"/>
    </cofactor>
</comment>
<protein>
    <recommendedName>
        <fullName evidence="6">Terpene synthase</fullName>
        <ecNumber evidence="6">4.2.3.-</ecNumber>
    </recommendedName>
</protein>
<dbReference type="Pfam" id="PF19086">
    <property type="entry name" value="Terpene_syn_C_2"/>
    <property type="match status" value="1"/>
</dbReference>
<organism evidence="7 8">
    <name type="scientific">Grifola frondosa</name>
    <name type="common">Maitake</name>
    <name type="synonym">Polyporus frondosus</name>
    <dbReference type="NCBI Taxonomy" id="5627"/>
    <lineage>
        <taxon>Eukaryota</taxon>
        <taxon>Fungi</taxon>
        <taxon>Dikarya</taxon>
        <taxon>Basidiomycota</taxon>
        <taxon>Agaricomycotina</taxon>
        <taxon>Agaricomycetes</taxon>
        <taxon>Polyporales</taxon>
        <taxon>Grifolaceae</taxon>
        <taxon>Grifola</taxon>
    </lineage>
</organism>
<evidence type="ECO:0000256" key="2">
    <source>
        <dbReference type="ARBA" id="ARBA00006333"/>
    </source>
</evidence>
<dbReference type="InterPro" id="IPR034686">
    <property type="entry name" value="Terpene_cyclase-like_2"/>
</dbReference>
<dbReference type="SUPFAM" id="SSF48576">
    <property type="entry name" value="Terpenoid synthases"/>
    <property type="match status" value="1"/>
</dbReference>
<reference evidence="7 8" key="1">
    <citation type="submission" date="2016-03" db="EMBL/GenBank/DDBJ databases">
        <title>Whole genome sequencing of Grifola frondosa 9006-11.</title>
        <authorList>
            <person name="Min B."/>
            <person name="Park H."/>
            <person name="Kim J.-G."/>
            <person name="Cho H."/>
            <person name="Oh Y.-L."/>
            <person name="Kong W.-S."/>
            <person name="Choi I.-G."/>
        </authorList>
    </citation>
    <scope>NUCLEOTIDE SEQUENCE [LARGE SCALE GENOMIC DNA]</scope>
    <source>
        <strain evidence="7 8">9006-11</strain>
    </source>
</reference>
<dbReference type="STRING" id="5627.A0A1C7MC66"/>
<evidence type="ECO:0000256" key="3">
    <source>
        <dbReference type="ARBA" id="ARBA00022723"/>
    </source>
</evidence>
<keyword evidence="5 6" id="KW-0456">Lyase</keyword>
<proteinExistence type="inferred from homology"/>
<dbReference type="EMBL" id="LUGG01000009">
    <property type="protein sequence ID" value="OBZ72574.1"/>
    <property type="molecule type" value="Genomic_DNA"/>
</dbReference>
<accession>A0A1C7MC66</accession>
<dbReference type="Gene3D" id="1.10.600.10">
    <property type="entry name" value="Farnesyl Diphosphate Synthase"/>
    <property type="match status" value="1"/>
</dbReference>
<keyword evidence="3 6" id="KW-0479">Metal-binding</keyword>
<evidence type="ECO:0000256" key="1">
    <source>
        <dbReference type="ARBA" id="ARBA00001946"/>
    </source>
</evidence>
<evidence type="ECO:0000256" key="6">
    <source>
        <dbReference type="RuleBase" id="RU366034"/>
    </source>
</evidence>
<keyword evidence="8" id="KW-1185">Reference proteome</keyword>
<dbReference type="Proteomes" id="UP000092993">
    <property type="component" value="Unassembled WGS sequence"/>
</dbReference>
<dbReference type="GO" id="GO:0010333">
    <property type="term" value="F:terpene synthase activity"/>
    <property type="evidence" value="ECO:0007669"/>
    <property type="project" value="InterPro"/>
</dbReference>
<sequence>MAAPPSKFILPDLISHCSYPLRISPHRMQVCRASEAWIVGELTAACYPDADAFHLQVASDYLNFLFTFDDWSDEFDAANTHGLADCVMNALHDPEGYQTDKAAGKLAKCFFRRYRQTGGLGCIRRFIHTMDLFFKAVAQQAKDRTLQEIPDLEEYIALRWDTSGCKPCFALIEFAAGIDLPDDVVQHPTIQALEEATNSLVTWSNDIFSYNVEQARRDTHNMIVVVMQEQGFTLQEAINFVGGLCKASIDRFEADRRVSIYPSSYRHVHTTNSAYGPVAIAIENSPICIINLCGRQPPMRSSRSRDFMTLSTSLLSETLVLNH</sequence>
<dbReference type="GO" id="GO:0008299">
    <property type="term" value="P:isoprenoid biosynthetic process"/>
    <property type="evidence" value="ECO:0007669"/>
    <property type="project" value="UniProtKB-ARBA"/>
</dbReference>
<dbReference type="InterPro" id="IPR008949">
    <property type="entry name" value="Isoprenoid_synthase_dom_sf"/>
</dbReference>
<evidence type="ECO:0000313" key="8">
    <source>
        <dbReference type="Proteomes" id="UP000092993"/>
    </source>
</evidence>
<comment type="caution">
    <text evidence="7">The sequence shown here is derived from an EMBL/GenBank/DDBJ whole genome shotgun (WGS) entry which is preliminary data.</text>
</comment>
<evidence type="ECO:0000313" key="7">
    <source>
        <dbReference type="EMBL" id="OBZ72574.1"/>
    </source>
</evidence>
<comment type="similarity">
    <text evidence="2 6">Belongs to the terpene synthase family.</text>
</comment>
<dbReference type="AlphaFoldDB" id="A0A1C7MC66"/>
<evidence type="ECO:0000256" key="4">
    <source>
        <dbReference type="ARBA" id="ARBA00022842"/>
    </source>
</evidence>
<dbReference type="OrthoDB" id="2861623at2759"/>
<gene>
    <name evidence="7" type="primary">COP3_5</name>
    <name evidence="7" type="ORF">A0H81_08017</name>
</gene>
<dbReference type="PANTHER" id="PTHR35201">
    <property type="entry name" value="TERPENE SYNTHASE"/>
    <property type="match status" value="1"/>
</dbReference>
<dbReference type="EC" id="4.2.3.-" evidence="6"/>
<dbReference type="OMA" id="RFIHTMD"/>
<evidence type="ECO:0000256" key="5">
    <source>
        <dbReference type="ARBA" id="ARBA00023239"/>
    </source>
</evidence>
<name>A0A1C7MC66_GRIFR</name>
<keyword evidence="4 6" id="KW-0460">Magnesium</keyword>
<dbReference type="GO" id="GO:0046872">
    <property type="term" value="F:metal ion binding"/>
    <property type="evidence" value="ECO:0007669"/>
    <property type="project" value="UniProtKB-KW"/>
</dbReference>
<dbReference type="PANTHER" id="PTHR35201:SF4">
    <property type="entry name" value="BETA-PINACENE SYNTHASE-RELATED"/>
    <property type="match status" value="1"/>
</dbReference>